<keyword evidence="1" id="KW-0812">Transmembrane</keyword>
<evidence type="ECO:0000313" key="3">
    <source>
        <dbReference type="Proteomes" id="UP000254720"/>
    </source>
</evidence>
<dbReference type="AlphaFoldDB" id="A0A370GCY7"/>
<dbReference type="Proteomes" id="UP000254720">
    <property type="component" value="Unassembled WGS sequence"/>
</dbReference>
<accession>A0A370GCY7</accession>
<proteinExistence type="predicted"/>
<keyword evidence="1" id="KW-1133">Transmembrane helix</keyword>
<protein>
    <submittedName>
        <fullName evidence="2">Uncharacterized protein</fullName>
    </submittedName>
</protein>
<sequence length="38" mass="4112">MEHDDNQNKLIFTAAGAWLGVGAYLTLSLIIAAIYLFG</sequence>
<evidence type="ECO:0000256" key="1">
    <source>
        <dbReference type="SAM" id="Phobius"/>
    </source>
</evidence>
<reference evidence="2 3" key="1">
    <citation type="submission" date="2018-07" db="EMBL/GenBank/DDBJ databases">
        <title>Genomic Encyclopedia of Type Strains, Phase IV (KMG-IV): sequencing the most valuable type-strain genomes for metagenomic binning, comparative biology and taxonomic classification.</title>
        <authorList>
            <person name="Goeker M."/>
        </authorList>
    </citation>
    <scope>NUCLEOTIDE SEQUENCE [LARGE SCALE GENOMIC DNA]</scope>
    <source>
        <strain evidence="2 3">DSM 16500</strain>
    </source>
</reference>
<gene>
    <name evidence="2" type="ORF">C8D86_1265</name>
</gene>
<keyword evidence="1" id="KW-0472">Membrane</keyword>
<comment type="caution">
    <text evidence="2">The sequence shown here is derived from an EMBL/GenBank/DDBJ whole genome shotgun (WGS) entry which is preliminary data.</text>
</comment>
<evidence type="ECO:0000313" key="2">
    <source>
        <dbReference type="EMBL" id="RDI39833.1"/>
    </source>
</evidence>
<feature type="transmembrane region" description="Helical" evidence="1">
    <location>
        <begin position="12"/>
        <end position="37"/>
    </location>
</feature>
<dbReference type="EMBL" id="QQAX01000026">
    <property type="protein sequence ID" value="RDI39833.1"/>
    <property type="molecule type" value="Genomic_DNA"/>
</dbReference>
<organism evidence="2 3">
    <name type="scientific">Aquicella lusitana</name>
    <dbReference type="NCBI Taxonomy" id="254246"/>
    <lineage>
        <taxon>Bacteria</taxon>
        <taxon>Pseudomonadati</taxon>
        <taxon>Pseudomonadota</taxon>
        <taxon>Gammaproteobacteria</taxon>
        <taxon>Legionellales</taxon>
        <taxon>Coxiellaceae</taxon>
        <taxon>Aquicella</taxon>
    </lineage>
</organism>
<keyword evidence="3" id="KW-1185">Reference proteome</keyword>
<name>A0A370GCY7_9COXI</name>